<accession>A0A0A0HYA4</accession>
<dbReference type="VEuPathDB" id="FungiDB:PADG_11537"/>
<dbReference type="EMBL" id="KN275959">
    <property type="protein sequence ID" value="KGM92340.1"/>
    <property type="molecule type" value="Genomic_DNA"/>
</dbReference>
<sequence>MQENRFHICLSELLSPQDFATKEMILSTGGLDTPKIVTHPGIGSREQLENPTSQSCAMPPQLV</sequence>
<evidence type="ECO:0000313" key="2">
    <source>
        <dbReference type="EMBL" id="KGM92340.1"/>
    </source>
</evidence>
<feature type="region of interest" description="Disordered" evidence="1">
    <location>
        <begin position="34"/>
        <end position="63"/>
    </location>
</feature>
<keyword evidence="3" id="KW-1185">Reference proteome</keyword>
<dbReference type="GeneID" id="22587434"/>
<evidence type="ECO:0000256" key="1">
    <source>
        <dbReference type="SAM" id="MobiDB-lite"/>
    </source>
</evidence>
<reference evidence="2 3" key="1">
    <citation type="journal article" date="2011" name="PLoS Genet.">
        <title>Comparative genomic analysis of human fungal pathogens causing paracoccidioidomycosis.</title>
        <authorList>
            <person name="Desjardins C.A."/>
            <person name="Champion M.D."/>
            <person name="Holder J.W."/>
            <person name="Muszewska A."/>
            <person name="Goldberg J."/>
            <person name="Bailao A.M."/>
            <person name="Brigido M.M."/>
            <person name="Ferreira M.E."/>
            <person name="Garcia A.M."/>
            <person name="Grynberg M."/>
            <person name="Gujja S."/>
            <person name="Heiman D.I."/>
            <person name="Henn M.R."/>
            <person name="Kodira C.D."/>
            <person name="Leon-Narvaez H."/>
            <person name="Longo L.V."/>
            <person name="Ma L.J."/>
            <person name="Malavazi I."/>
            <person name="Matsuo A.L."/>
            <person name="Morais F.V."/>
            <person name="Pereira M."/>
            <person name="Rodriguez-Brito S."/>
            <person name="Sakthikumar S."/>
            <person name="Salem-Izacc S.M."/>
            <person name="Sykes S.M."/>
            <person name="Teixeira M.M."/>
            <person name="Vallejo M.C."/>
            <person name="Walter M.E."/>
            <person name="Yandava C."/>
            <person name="Young S."/>
            <person name="Zeng Q."/>
            <person name="Zucker J."/>
            <person name="Felipe M.S."/>
            <person name="Goldman G.H."/>
            <person name="Haas B.J."/>
            <person name="McEwen J.G."/>
            <person name="Nino-Vega G."/>
            <person name="Puccia R."/>
            <person name="San-Blas G."/>
            <person name="Soares C.M."/>
            <person name="Birren B.W."/>
            <person name="Cuomo C.A."/>
        </authorList>
    </citation>
    <scope>NUCLEOTIDE SEQUENCE [LARGE SCALE GENOMIC DNA]</scope>
    <source>
        <strain evidence="2 3">Pb18</strain>
    </source>
</reference>
<evidence type="ECO:0000313" key="3">
    <source>
        <dbReference type="Proteomes" id="UP000001628"/>
    </source>
</evidence>
<dbReference type="RefSeq" id="XP_010758996.1">
    <property type="nucleotide sequence ID" value="XM_010760694.1"/>
</dbReference>
<protein>
    <submittedName>
        <fullName evidence="2">Uncharacterized protein</fullName>
    </submittedName>
</protein>
<dbReference type="Gene3D" id="3.50.50.60">
    <property type="entry name" value="FAD/NAD(P)-binding domain"/>
    <property type="match status" value="1"/>
</dbReference>
<dbReference type="Proteomes" id="UP000001628">
    <property type="component" value="Unassembled WGS sequence"/>
</dbReference>
<dbReference type="InParanoid" id="A0A0A0HYA4"/>
<organism evidence="2 3">
    <name type="scientific">Paracoccidioides brasiliensis (strain Pb18)</name>
    <dbReference type="NCBI Taxonomy" id="502780"/>
    <lineage>
        <taxon>Eukaryota</taxon>
        <taxon>Fungi</taxon>
        <taxon>Dikarya</taxon>
        <taxon>Ascomycota</taxon>
        <taxon>Pezizomycotina</taxon>
        <taxon>Eurotiomycetes</taxon>
        <taxon>Eurotiomycetidae</taxon>
        <taxon>Onygenales</taxon>
        <taxon>Ajellomycetaceae</taxon>
        <taxon>Paracoccidioides</taxon>
    </lineage>
</organism>
<dbReference type="HOGENOM" id="CLU_2886412_0_0_1"/>
<dbReference type="KEGG" id="pbn:PADG_11537"/>
<dbReference type="InterPro" id="IPR036188">
    <property type="entry name" value="FAD/NAD-bd_sf"/>
</dbReference>
<dbReference type="AlphaFoldDB" id="A0A0A0HYA4"/>
<proteinExistence type="predicted"/>
<gene>
    <name evidence="2" type="ORF">PADG_11537</name>
</gene>
<name>A0A0A0HYA4_PARBD</name>